<reference evidence="8 9" key="1">
    <citation type="journal article" date="2012" name="Int. J. Syst. Evol. Microbiol.">
        <title>Characterization of Tetragenococcus strains from sugar thick juice reveals a novel species, Tetragenococcus osmophilus sp. nov., and divides Tetragenococcus halophilus into two subspecies, T. halophilus subsp. halophilus subsp. nov. and T. halophilus subsp. flandriensis subsp. nov.</title>
        <authorList>
            <person name="Juste A."/>
            <person name="Van Trappen S."/>
            <person name="Verreth C."/>
            <person name="Cleenwerck I."/>
            <person name="De Vos P."/>
            <person name="Lievens B."/>
            <person name="Willems K.A."/>
        </authorList>
    </citation>
    <scope>NUCLEOTIDE SEQUENCE [LARGE SCALE GENOMIC DNA]</scope>
    <source>
        <strain evidence="8 9">JCM 31126</strain>
    </source>
</reference>
<dbReference type="NCBIfam" id="TIGR01951">
    <property type="entry name" value="nusB"/>
    <property type="match status" value="1"/>
</dbReference>
<dbReference type="InterPro" id="IPR035926">
    <property type="entry name" value="NusB-like_sf"/>
</dbReference>
<dbReference type="HAMAP" id="MF_00073">
    <property type="entry name" value="NusB"/>
    <property type="match status" value="1"/>
</dbReference>
<evidence type="ECO:0000259" key="7">
    <source>
        <dbReference type="Pfam" id="PF01029"/>
    </source>
</evidence>
<dbReference type="PANTHER" id="PTHR11078:SF3">
    <property type="entry name" value="ANTITERMINATION NUSB DOMAIN-CONTAINING PROTEIN"/>
    <property type="match status" value="1"/>
</dbReference>
<organism evidence="8 9">
    <name type="scientific">Tetragenococcus osmophilus</name>
    <dbReference type="NCBI Taxonomy" id="526944"/>
    <lineage>
        <taxon>Bacteria</taxon>
        <taxon>Bacillati</taxon>
        <taxon>Bacillota</taxon>
        <taxon>Bacilli</taxon>
        <taxon>Lactobacillales</taxon>
        <taxon>Enterococcaceae</taxon>
        <taxon>Tetragenococcus</taxon>
    </lineage>
</organism>
<feature type="domain" description="NusB/RsmB/TIM44" evidence="7">
    <location>
        <begin position="9"/>
        <end position="141"/>
    </location>
</feature>
<dbReference type="InterPro" id="IPR011605">
    <property type="entry name" value="NusB_fam"/>
</dbReference>
<evidence type="ECO:0000313" key="9">
    <source>
        <dbReference type="Proteomes" id="UP000268310"/>
    </source>
</evidence>
<evidence type="ECO:0000256" key="5">
    <source>
        <dbReference type="ARBA" id="ARBA00023163"/>
    </source>
</evidence>
<dbReference type="PANTHER" id="PTHR11078">
    <property type="entry name" value="N UTILIZATION SUBSTANCE PROTEIN B-RELATED"/>
    <property type="match status" value="1"/>
</dbReference>
<proteinExistence type="inferred from homology"/>
<evidence type="ECO:0000313" key="8">
    <source>
        <dbReference type="EMBL" id="AYW48177.1"/>
    </source>
</evidence>
<name>A0ABN5QWL8_9ENTE</name>
<protein>
    <recommendedName>
        <fullName evidence="6">Transcription antitermination protein NusB</fullName>
    </recommendedName>
    <alternativeName>
        <fullName evidence="6">Antitermination factor NusB</fullName>
    </alternativeName>
</protein>
<dbReference type="Pfam" id="PF01029">
    <property type="entry name" value="NusB"/>
    <property type="match status" value="1"/>
</dbReference>
<comment type="function">
    <text evidence="6">Involved in transcription antitermination. Required for transcription of ribosomal RNA (rRNA) genes. Binds specifically to the boxA antiterminator sequence of the ribosomal RNA (rrn) operons.</text>
</comment>
<dbReference type="RefSeq" id="WP_123935863.1">
    <property type="nucleotide sequence ID" value="NZ_CP027783.1"/>
</dbReference>
<evidence type="ECO:0000256" key="1">
    <source>
        <dbReference type="ARBA" id="ARBA00005952"/>
    </source>
</evidence>
<dbReference type="Gene3D" id="1.10.940.10">
    <property type="entry name" value="NusB-like"/>
    <property type="match status" value="1"/>
</dbReference>
<evidence type="ECO:0000256" key="3">
    <source>
        <dbReference type="ARBA" id="ARBA00022884"/>
    </source>
</evidence>
<evidence type="ECO:0000256" key="6">
    <source>
        <dbReference type="HAMAP-Rule" id="MF_00073"/>
    </source>
</evidence>
<keyword evidence="2 6" id="KW-0889">Transcription antitermination</keyword>
<dbReference type="SUPFAM" id="SSF48013">
    <property type="entry name" value="NusB-like"/>
    <property type="match status" value="1"/>
</dbReference>
<dbReference type="Proteomes" id="UP000268310">
    <property type="component" value="Chromosome"/>
</dbReference>
<comment type="similarity">
    <text evidence="1 6">Belongs to the NusB family.</text>
</comment>
<evidence type="ECO:0000256" key="2">
    <source>
        <dbReference type="ARBA" id="ARBA00022814"/>
    </source>
</evidence>
<keyword evidence="3 6" id="KW-0694">RNA-binding</keyword>
<dbReference type="EMBL" id="CP027783">
    <property type="protein sequence ID" value="AYW48177.1"/>
    <property type="molecule type" value="Genomic_DNA"/>
</dbReference>
<dbReference type="InterPro" id="IPR006027">
    <property type="entry name" value="NusB_RsmB_TIM44"/>
</dbReference>
<sequence>MSKELARHEIRKKAVQALFPLDVNQVLEKKDAIEAALHLEQDEMVDDEQENFVPEYLNTLVTGVCDNKAVLDEKIENHLRKGWRFERLAKIDVIILRIGLYEMLYVEDVPNKVALNEAVELAKTFSDEQSRKFINGILSTVNTKIEAS</sequence>
<dbReference type="NCBIfam" id="NF001223">
    <property type="entry name" value="PRK00202.1-1"/>
    <property type="match status" value="1"/>
</dbReference>
<keyword evidence="4 6" id="KW-0805">Transcription regulation</keyword>
<keyword evidence="5 6" id="KW-0804">Transcription</keyword>
<accession>A0ABN5QWL8</accession>
<evidence type="ECO:0000256" key="4">
    <source>
        <dbReference type="ARBA" id="ARBA00023015"/>
    </source>
</evidence>
<keyword evidence="9" id="KW-1185">Reference proteome</keyword>
<gene>
    <name evidence="6" type="primary">nusB</name>
    <name evidence="8" type="ORF">C7K38_07195</name>
</gene>